<dbReference type="InterPro" id="IPR011528">
    <property type="entry name" value="NERD"/>
</dbReference>
<proteinExistence type="predicted"/>
<accession>A0A8T3V1T4</accession>
<comment type="caution">
    <text evidence="2">The sequence shown here is derived from an EMBL/GenBank/DDBJ whole genome shotgun (WGS) entry which is preliminary data.</text>
</comment>
<dbReference type="InterPro" id="IPR011856">
    <property type="entry name" value="tRNA_endonuc-like_dom_sf"/>
</dbReference>
<evidence type="ECO:0000313" key="2">
    <source>
        <dbReference type="EMBL" id="MBE5728388.1"/>
    </source>
</evidence>
<name>A0A8T3V1T4_9ARCH</name>
<dbReference type="Proteomes" id="UP000718571">
    <property type="component" value="Unassembled WGS sequence"/>
</dbReference>
<evidence type="ECO:0000259" key="1">
    <source>
        <dbReference type="Pfam" id="PF08378"/>
    </source>
</evidence>
<sequence length="149" mass="18001">MYLDIKYEKAKVPWKDFENKVADIFESFDYKVLRNINFKTGRRYQIDLIAFDSSRVFCVDCKYHKYIPPSIEDYFTMKQVERMMEYMKIDRRDFMGKRIFFMLVTRYATDSAASSQTQGRILSVDEGSLNDLLNRIELYEDKLLSFKFY</sequence>
<gene>
    <name evidence="2" type="ORF">IHE51_00830</name>
</gene>
<dbReference type="Gene3D" id="3.40.1350.10">
    <property type="match status" value="1"/>
</dbReference>
<dbReference type="InterPro" id="IPR011335">
    <property type="entry name" value="Restrct_endonuc-II-like"/>
</dbReference>
<protein>
    <submittedName>
        <fullName evidence="2">NERD domain-containing protein</fullName>
    </submittedName>
</protein>
<dbReference type="Pfam" id="PF08378">
    <property type="entry name" value="NERD"/>
    <property type="match status" value="1"/>
</dbReference>
<dbReference type="AlphaFoldDB" id="A0A8T3V1T4"/>
<dbReference type="SUPFAM" id="SSF52980">
    <property type="entry name" value="Restriction endonuclease-like"/>
    <property type="match status" value="1"/>
</dbReference>
<organism evidence="2 3">
    <name type="scientific">Candidatus Acidifodinimicrobium mancum</name>
    <dbReference type="NCBI Taxonomy" id="2898728"/>
    <lineage>
        <taxon>Archaea</taxon>
        <taxon>Candidatus Parvarchaeota</taxon>
        <taxon>Candidatus Acidifodinimicrobiaceae</taxon>
        <taxon>Candidatus Acidifodinimicrobium</taxon>
    </lineage>
</organism>
<feature type="domain" description="NERD" evidence="1">
    <location>
        <begin position="15"/>
        <end position="70"/>
    </location>
</feature>
<evidence type="ECO:0000313" key="3">
    <source>
        <dbReference type="Proteomes" id="UP000718571"/>
    </source>
</evidence>
<dbReference type="EMBL" id="JADFAR010000009">
    <property type="protein sequence ID" value="MBE5728388.1"/>
    <property type="molecule type" value="Genomic_DNA"/>
</dbReference>
<dbReference type="GO" id="GO:0003676">
    <property type="term" value="F:nucleic acid binding"/>
    <property type="evidence" value="ECO:0007669"/>
    <property type="project" value="InterPro"/>
</dbReference>
<reference evidence="2 3" key="1">
    <citation type="submission" date="2020-09" db="EMBL/GenBank/DDBJ databases">
        <title>Genomic characterization of a novel Parvarchaeota family in acid mine drainage sediments.</title>
        <authorList>
            <person name="Luo Z.-H."/>
        </authorList>
    </citation>
    <scope>NUCLEOTIDE SEQUENCE [LARGE SCALE GENOMIC DNA]</scope>
    <source>
        <strain evidence="2">MAS1_bins.189</strain>
    </source>
</reference>